<dbReference type="EMBL" id="CAFZ01000443">
    <property type="protein sequence ID" value="CCA75395.1"/>
    <property type="molecule type" value="Genomic_DNA"/>
</dbReference>
<keyword evidence="3" id="KW-1185">Reference proteome</keyword>
<dbReference type="HOGENOM" id="CLU_1960422_0_0_1"/>
<feature type="region of interest" description="Disordered" evidence="1">
    <location>
        <begin position="1"/>
        <end position="33"/>
    </location>
</feature>
<feature type="compositionally biased region" description="Polar residues" evidence="1">
    <location>
        <begin position="47"/>
        <end position="69"/>
    </location>
</feature>
<feature type="region of interest" description="Disordered" evidence="1">
    <location>
        <begin position="47"/>
        <end position="74"/>
    </location>
</feature>
<evidence type="ECO:0000313" key="3">
    <source>
        <dbReference type="Proteomes" id="UP000007148"/>
    </source>
</evidence>
<protein>
    <submittedName>
        <fullName evidence="2">Uncharacterized protein</fullName>
    </submittedName>
</protein>
<gene>
    <name evidence="2" type="ORF">PIIN_09378</name>
</gene>
<organism evidence="2 3">
    <name type="scientific">Serendipita indica (strain DSM 11827)</name>
    <name type="common">Root endophyte fungus</name>
    <name type="synonym">Piriformospora indica</name>
    <dbReference type="NCBI Taxonomy" id="1109443"/>
    <lineage>
        <taxon>Eukaryota</taxon>
        <taxon>Fungi</taxon>
        <taxon>Dikarya</taxon>
        <taxon>Basidiomycota</taxon>
        <taxon>Agaricomycotina</taxon>
        <taxon>Agaricomycetes</taxon>
        <taxon>Sebacinales</taxon>
        <taxon>Serendipitaceae</taxon>
        <taxon>Serendipita</taxon>
    </lineage>
</organism>
<evidence type="ECO:0000256" key="1">
    <source>
        <dbReference type="SAM" id="MobiDB-lite"/>
    </source>
</evidence>
<dbReference type="AlphaFoldDB" id="G4TVQ2"/>
<comment type="caution">
    <text evidence="2">The sequence shown here is derived from an EMBL/GenBank/DDBJ whole genome shotgun (WGS) entry which is preliminary data.</text>
</comment>
<accession>G4TVQ2</accession>
<feature type="compositionally biased region" description="Low complexity" evidence="1">
    <location>
        <begin position="9"/>
        <end position="22"/>
    </location>
</feature>
<dbReference type="Proteomes" id="UP000007148">
    <property type="component" value="Unassembled WGS sequence"/>
</dbReference>
<dbReference type="InParanoid" id="G4TVQ2"/>
<evidence type="ECO:0000313" key="2">
    <source>
        <dbReference type="EMBL" id="CCA75395.1"/>
    </source>
</evidence>
<proteinExistence type="predicted"/>
<sequence length="106" mass="11048">MSTGQNNITVSPSTSTTLPMTPAHVPPPTGHAPNVALVAPNTPQVLAQAPFTNNGPLLQPSQPSTTNGADPTPTEAVVTTYEFVQTQWNGPNGAFSGFDRSSEPFF</sequence>
<name>G4TVQ2_SERID</name>
<reference evidence="2 3" key="1">
    <citation type="journal article" date="2011" name="PLoS Pathog.">
        <title>Endophytic Life Strategies Decoded by Genome and Transcriptome Analyses of the Mutualistic Root Symbiont Piriformospora indica.</title>
        <authorList>
            <person name="Zuccaro A."/>
            <person name="Lahrmann U."/>
            <person name="Guldener U."/>
            <person name="Langen G."/>
            <person name="Pfiffi S."/>
            <person name="Biedenkopf D."/>
            <person name="Wong P."/>
            <person name="Samans B."/>
            <person name="Grimm C."/>
            <person name="Basiewicz M."/>
            <person name="Murat C."/>
            <person name="Martin F."/>
            <person name="Kogel K.H."/>
        </authorList>
    </citation>
    <scope>NUCLEOTIDE SEQUENCE [LARGE SCALE GENOMIC DNA]</scope>
    <source>
        <strain evidence="2 3">DSM 11827</strain>
    </source>
</reference>